<evidence type="ECO:0000313" key="3">
    <source>
        <dbReference type="Proteomes" id="UP000219020"/>
    </source>
</evidence>
<accession>A0A2A5T4H1</accession>
<protein>
    <submittedName>
        <fullName evidence="2">Mobile element protein</fullName>
    </submittedName>
</protein>
<gene>
    <name evidence="2" type="ORF">BTN49_1057</name>
</gene>
<sequence>MDTAIETALMMKGMFKLPLRGLKSFLNSVPLLMNIPLKSPTYTCIIKRLKIVEFKYYLPNQGAVAHVVIAAAVSIVPVGDNAVLPTLLNPLRRKIQQVSTYGTYDIKACHHVLKNKGITLSIYLETM</sequence>
<dbReference type="AlphaFoldDB" id="A0A2A5T4H1"/>
<proteinExistence type="predicted"/>
<comment type="caution">
    <text evidence="2">The sequence shown here is derived from an EMBL/GenBank/DDBJ whole genome shotgun (WGS) entry which is preliminary data.</text>
</comment>
<reference evidence="3" key="1">
    <citation type="submission" date="2017-04" db="EMBL/GenBank/DDBJ databases">
        <title>Genome evolution of the luminous symbionts of deep sea anglerfish.</title>
        <authorList>
            <person name="Hendry T.A."/>
        </authorList>
    </citation>
    <scope>NUCLEOTIDE SEQUENCE [LARGE SCALE GENOMIC DNA]</scope>
</reference>
<name>A0A2A5T4H1_9GAMM</name>
<evidence type="ECO:0000259" key="1">
    <source>
        <dbReference type="Pfam" id="PF13737"/>
    </source>
</evidence>
<feature type="domain" description="Transposase DDE" evidence="1">
    <location>
        <begin position="2"/>
        <end position="69"/>
    </location>
</feature>
<evidence type="ECO:0000313" key="2">
    <source>
        <dbReference type="EMBL" id="PCS23065.1"/>
    </source>
</evidence>
<organism evidence="2 3">
    <name type="scientific">Candidatus Enterovibrio escicola</name>
    <dbReference type="NCBI Taxonomy" id="1927127"/>
    <lineage>
        <taxon>Bacteria</taxon>
        <taxon>Pseudomonadati</taxon>
        <taxon>Pseudomonadota</taxon>
        <taxon>Gammaproteobacteria</taxon>
        <taxon>Vibrionales</taxon>
        <taxon>Vibrionaceae</taxon>
        <taxon>Enterovibrio</taxon>
    </lineage>
</organism>
<keyword evidence="3" id="KW-1185">Reference proteome</keyword>
<dbReference type="Proteomes" id="UP000219020">
    <property type="component" value="Unassembled WGS sequence"/>
</dbReference>
<dbReference type="EMBL" id="NBYY01000011">
    <property type="protein sequence ID" value="PCS23065.1"/>
    <property type="molecule type" value="Genomic_DNA"/>
</dbReference>
<dbReference type="InterPro" id="IPR025668">
    <property type="entry name" value="Tnp_DDE_dom"/>
</dbReference>
<dbReference type="Pfam" id="PF13737">
    <property type="entry name" value="DDE_Tnp_1_5"/>
    <property type="match status" value="1"/>
</dbReference>